<organism evidence="2 3">
    <name type="scientific">Podospora didyma</name>
    <dbReference type="NCBI Taxonomy" id="330526"/>
    <lineage>
        <taxon>Eukaryota</taxon>
        <taxon>Fungi</taxon>
        <taxon>Dikarya</taxon>
        <taxon>Ascomycota</taxon>
        <taxon>Pezizomycotina</taxon>
        <taxon>Sordariomycetes</taxon>
        <taxon>Sordariomycetidae</taxon>
        <taxon>Sordariales</taxon>
        <taxon>Podosporaceae</taxon>
        <taxon>Podospora</taxon>
    </lineage>
</organism>
<accession>A0AAE0K1B6</accession>
<dbReference type="Proteomes" id="UP001285441">
    <property type="component" value="Unassembled WGS sequence"/>
</dbReference>
<protein>
    <submittedName>
        <fullName evidence="2">Uncharacterized protein</fullName>
    </submittedName>
</protein>
<comment type="caution">
    <text evidence="2">The sequence shown here is derived from an EMBL/GenBank/DDBJ whole genome shotgun (WGS) entry which is preliminary data.</text>
</comment>
<proteinExistence type="predicted"/>
<dbReference type="EMBL" id="JAULSW010000010">
    <property type="protein sequence ID" value="KAK3368119.1"/>
    <property type="molecule type" value="Genomic_DNA"/>
</dbReference>
<gene>
    <name evidence="2" type="ORF">B0H63DRAFT_487732</name>
</gene>
<keyword evidence="3" id="KW-1185">Reference proteome</keyword>
<reference evidence="2" key="1">
    <citation type="journal article" date="2023" name="Mol. Phylogenet. Evol.">
        <title>Genome-scale phylogeny and comparative genomics of the fungal order Sordariales.</title>
        <authorList>
            <person name="Hensen N."/>
            <person name="Bonometti L."/>
            <person name="Westerberg I."/>
            <person name="Brannstrom I.O."/>
            <person name="Guillou S."/>
            <person name="Cros-Aarteil S."/>
            <person name="Calhoun S."/>
            <person name="Haridas S."/>
            <person name="Kuo A."/>
            <person name="Mondo S."/>
            <person name="Pangilinan J."/>
            <person name="Riley R."/>
            <person name="LaButti K."/>
            <person name="Andreopoulos B."/>
            <person name="Lipzen A."/>
            <person name="Chen C."/>
            <person name="Yan M."/>
            <person name="Daum C."/>
            <person name="Ng V."/>
            <person name="Clum A."/>
            <person name="Steindorff A."/>
            <person name="Ohm R.A."/>
            <person name="Martin F."/>
            <person name="Silar P."/>
            <person name="Natvig D.O."/>
            <person name="Lalanne C."/>
            <person name="Gautier V."/>
            <person name="Ament-Velasquez S.L."/>
            <person name="Kruys A."/>
            <person name="Hutchinson M.I."/>
            <person name="Powell A.J."/>
            <person name="Barry K."/>
            <person name="Miller A.N."/>
            <person name="Grigoriev I.V."/>
            <person name="Debuchy R."/>
            <person name="Gladieux P."/>
            <person name="Hiltunen Thoren M."/>
            <person name="Johannesson H."/>
        </authorList>
    </citation>
    <scope>NUCLEOTIDE SEQUENCE</scope>
    <source>
        <strain evidence="2">CBS 232.78</strain>
    </source>
</reference>
<feature type="signal peptide" evidence="1">
    <location>
        <begin position="1"/>
        <end position="31"/>
    </location>
</feature>
<evidence type="ECO:0000313" key="3">
    <source>
        <dbReference type="Proteomes" id="UP001285441"/>
    </source>
</evidence>
<evidence type="ECO:0000313" key="2">
    <source>
        <dbReference type="EMBL" id="KAK3368119.1"/>
    </source>
</evidence>
<feature type="chain" id="PRO_5042009534" evidence="1">
    <location>
        <begin position="32"/>
        <end position="427"/>
    </location>
</feature>
<name>A0AAE0K1B6_9PEZI</name>
<sequence>MARLPGGAIAAPAAVVYFVAALQLLFPLATAATTQPSSCTTVSSVRACASSITSVISRTASASKFCSSVLGCPEPTTTTLLGTVTTTSTKTLTESYTWEELAGWTTVTHRYDWTETSTTEVATVTATPTWTVQKFAVTTVAPKKRYDPNGGEGGLEARAVTSVCPSSLQKRACSCLYTCPGPNTKDNQKTVKVVETETAYVFSTLYVTATEDEYYPTFTTETSSVTYTTTSAVFATHTRTVKCMPSVANPSFYLSATISPLPTPLPFNNQYVRLEPDFDWYREEGALFWPKYTPLKADGSVFSLDDKGRLVSPTVYGDHFSSTDDFNTLEPFYFLTRSWVQAHSTKDRGEGFGWDYLTCELAPPSGKYPGGYKELKCHGGYWNLTVFQYCPLYETYYPFGTVVGTIWEEEAPACYIITFLVVPVCGS</sequence>
<dbReference type="AlphaFoldDB" id="A0AAE0K1B6"/>
<reference evidence="2" key="2">
    <citation type="submission" date="2023-06" db="EMBL/GenBank/DDBJ databases">
        <authorList>
            <consortium name="Lawrence Berkeley National Laboratory"/>
            <person name="Haridas S."/>
            <person name="Hensen N."/>
            <person name="Bonometti L."/>
            <person name="Westerberg I."/>
            <person name="Brannstrom I.O."/>
            <person name="Guillou S."/>
            <person name="Cros-Aarteil S."/>
            <person name="Calhoun S."/>
            <person name="Kuo A."/>
            <person name="Mondo S."/>
            <person name="Pangilinan J."/>
            <person name="Riley R."/>
            <person name="LaButti K."/>
            <person name="Andreopoulos B."/>
            <person name="Lipzen A."/>
            <person name="Chen C."/>
            <person name="Yanf M."/>
            <person name="Daum C."/>
            <person name="Ng V."/>
            <person name="Clum A."/>
            <person name="Steindorff A."/>
            <person name="Ohm R."/>
            <person name="Martin F."/>
            <person name="Silar P."/>
            <person name="Natvig D."/>
            <person name="Lalanne C."/>
            <person name="Gautier V."/>
            <person name="Ament-velasquez S.L."/>
            <person name="Kruys A."/>
            <person name="Hutchinson M.I."/>
            <person name="Powell A.J."/>
            <person name="Barry K."/>
            <person name="Miller A.N."/>
            <person name="Grigoriev I.V."/>
            <person name="Debuchy R."/>
            <person name="Gladieux P."/>
            <person name="Thoren M.H."/>
            <person name="Johannesson H."/>
        </authorList>
    </citation>
    <scope>NUCLEOTIDE SEQUENCE</scope>
    <source>
        <strain evidence="2">CBS 232.78</strain>
    </source>
</reference>
<keyword evidence="1" id="KW-0732">Signal</keyword>
<evidence type="ECO:0000256" key="1">
    <source>
        <dbReference type="SAM" id="SignalP"/>
    </source>
</evidence>